<reference evidence="6" key="1">
    <citation type="submission" date="2016-10" db="EMBL/GenBank/DDBJ databases">
        <authorList>
            <person name="Varghese N."/>
            <person name="Submissions S."/>
        </authorList>
    </citation>
    <scope>NUCLEOTIDE SEQUENCE [LARGE SCALE GENOMIC DNA]</scope>
    <source>
        <strain evidence="6">CGMCC 1.8911</strain>
    </source>
</reference>
<dbReference type="GO" id="GO:0019243">
    <property type="term" value="P:methylglyoxal catabolic process to D-lactate via S-lactoyl-glutathione"/>
    <property type="evidence" value="ECO:0007669"/>
    <property type="project" value="TreeGrafter"/>
</dbReference>
<evidence type="ECO:0000256" key="1">
    <source>
        <dbReference type="ARBA" id="ARBA00023016"/>
    </source>
</evidence>
<comment type="similarity">
    <text evidence="3">Belongs to the peptidase C56 family. HSP31-like subfamily.</text>
</comment>
<dbReference type="OrthoDB" id="9792284at2"/>
<dbReference type="PANTHER" id="PTHR48094:SF11">
    <property type="entry name" value="GLUTATHIONE-INDEPENDENT GLYOXALASE HSP31-RELATED"/>
    <property type="match status" value="1"/>
</dbReference>
<keyword evidence="5" id="KW-0645">Protease</keyword>
<dbReference type="InterPro" id="IPR050325">
    <property type="entry name" value="Prot/Nucl_acid_deglycase"/>
</dbReference>
<evidence type="ECO:0000313" key="6">
    <source>
        <dbReference type="Proteomes" id="UP000242700"/>
    </source>
</evidence>
<keyword evidence="1" id="KW-0346">Stress response</keyword>
<dbReference type="CDD" id="cd03141">
    <property type="entry name" value="GATase1_Hsp31_like"/>
    <property type="match status" value="1"/>
</dbReference>
<name>A0A1G9D439_9STAP</name>
<dbReference type="Pfam" id="PF01965">
    <property type="entry name" value="DJ-1_PfpI"/>
    <property type="match status" value="1"/>
</dbReference>
<dbReference type="GO" id="GO:0005737">
    <property type="term" value="C:cytoplasm"/>
    <property type="evidence" value="ECO:0007669"/>
    <property type="project" value="TreeGrafter"/>
</dbReference>
<dbReference type="EMBL" id="FNFI01000011">
    <property type="protein sequence ID" value="SDK58702.1"/>
    <property type="molecule type" value="Genomic_DNA"/>
</dbReference>
<protein>
    <submittedName>
        <fullName evidence="5">Intracellular protease/amidase</fullName>
    </submittedName>
</protein>
<evidence type="ECO:0000256" key="2">
    <source>
        <dbReference type="ARBA" id="ARBA00023239"/>
    </source>
</evidence>
<proteinExistence type="inferred from homology"/>
<evidence type="ECO:0000259" key="4">
    <source>
        <dbReference type="Pfam" id="PF01965"/>
    </source>
</evidence>
<dbReference type="SUPFAM" id="SSF52317">
    <property type="entry name" value="Class I glutamine amidotransferase-like"/>
    <property type="match status" value="1"/>
</dbReference>
<dbReference type="Gene3D" id="3.40.50.880">
    <property type="match status" value="1"/>
</dbReference>
<dbReference type="STRING" id="586411.SAMN05216187_1117"/>
<gene>
    <name evidence="5" type="ORF">SAMN05216187_1117</name>
</gene>
<feature type="domain" description="DJ-1/PfpI" evidence="4">
    <location>
        <begin position="28"/>
        <end position="219"/>
    </location>
</feature>
<accession>A0A1G9D439</accession>
<keyword evidence="5" id="KW-0378">Hydrolase</keyword>
<keyword evidence="2" id="KW-0456">Lyase</keyword>
<organism evidence="5 6">
    <name type="scientific">Jeotgalicoccus aerolatus</name>
    <dbReference type="NCBI Taxonomy" id="709510"/>
    <lineage>
        <taxon>Bacteria</taxon>
        <taxon>Bacillati</taxon>
        <taxon>Bacillota</taxon>
        <taxon>Bacilli</taxon>
        <taxon>Bacillales</taxon>
        <taxon>Staphylococcaceae</taxon>
        <taxon>Jeotgalicoccus</taxon>
    </lineage>
</organism>
<dbReference type="AlphaFoldDB" id="A0A1G9D439"/>
<dbReference type="GO" id="GO:0019172">
    <property type="term" value="F:glyoxalase III activity"/>
    <property type="evidence" value="ECO:0007669"/>
    <property type="project" value="TreeGrafter"/>
</dbReference>
<dbReference type="PANTHER" id="PTHR48094">
    <property type="entry name" value="PROTEIN/NUCLEIC ACID DEGLYCASE DJ-1-RELATED"/>
    <property type="match status" value="1"/>
</dbReference>
<dbReference type="GO" id="GO:0006508">
    <property type="term" value="P:proteolysis"/>
    <property type="evidence" value="ECO:0007669"/>
    <property type="project" value="UniProtKB-KW"/>
</dbReference>
<dbReference type="GO" id="GO:0008233">
    <property type="term" value="F:peptidase activity"/>
    <property type="evidence" value="ECO:0007669"/>
    <property type="project" value="UniProtKB-KW"/>
</dbReference>
<evidence type="ECO:0000256" key="3">
    <source>
        <dbReference type="ARBA" id="ARBA00038493"/>
    </source>
</evidence>
<evidence type="ECO:0000313" key="5">
    <source>
        <dbReference type="EMBL" id="SDK58702.1"/>
    </source>
</evidence>
<dbReference type="RefSeq" id="WP_092599136.1">
    <property type="nucleotide sequence ID" value="NZ_FNFI01000011.1"/>
</dbReference>
<sequence>MSKSVLLIVTSHDRISGDKDKPTGVWLSEAAEPYIAFQSAGFKVDIASPKGGSVPVDPNSVENGSNDEKFTEVTKLLQKTERVKDVVYEGYDAIFLAGGHGAMYDFPGDPDIQNIMAYFKDQGRIVSAVCHGPAAFADAKTKDGKYLVDGIKLTAFTNAEEDATKLSEDMPFMLQTKLEENGAGFVAGAAGEENVVSSGSFVTGQNPVSAEAVAKAVIKRLQ</sequence>
<dbReference type="InterPro" id="IPR002818">
    <property type="entry name" value="DJ-1/PfpI"/>
</dbReference>
<dbReference type="InterPro" id="IPR029062">
    <property type="entry name" value="Class_I_gatase-like"/>
</dbReference>
<dbReference type="Proteomes" id="UP000242700">
    <property type="component" value="Unassembled WGS sequence"/>
</dbReference>